<comment type="catalytic activity">
    <reaction evidence="1">
        <text>Hydrolysis of (1-&gt;3)-beta-D-glucosidic linkages in (1-&gt;3)-beta-D-glucans.</text>
        <dbReference type="EC" id="3.2.1.39"/>
    </reaction>
</comment>
<dbReference type="Pfam" id="PF10287">
    <property type="entry name" value="YJL171C_Tos1_C"/>
    <property type="match status" value="1"/>
</dbReference>
<dbReference type="GO" id="GO:0071555">
    <property type="term" value="P:cell wall organization"/>
    <property type="evidence" value="ECO:0007669"/>
    <property type="project" value="UniProtKB-KW"/>
</dbReference>
<evidence type="ECO:0000256" key="8">
    <source>
        <dbReference type="SAM" id="MobiDB-lite"/>
    </source>
</evidence>
<reference evidence="13" key="1">
    <citation type="submission" date="2016-05" db="EMBL/GenBank/DDBJ databases">
        <title>Comparative genomics of biotechnologically important yeasts.</title>
        <authorList>
            <consortium name="DOE Joint Genome Institute"/>
            <person name="Riley R."/>
            <person name="Haridas S."/>
            <person name="Wolfe K.H."/>
            <person name="Lopes M.R."/>
            <person name="Hittinger C.T."/>
            <person name="Goker M."/>
            <person name="Salamov A."/>
            <person name="Wisecaver J."/>
            <person name="Long T.M."/>
            <person name="Aerts A.L."/>
            <person name="Barry K."/>
            <person name="Choi C."/>
            <person name="Clum A."/>
            <person name="Coughlan A.Y."/>
            <person name="Deshpande S."/>
            <person name="Douglass A.P."/>
            <person name="Hanson S.J."/>
            <person name="Klenk H.-P."/>
            <person name="Labutti K."/>
            <person name="Lapidus A."/>
            <person name="Lindquist E."/>
            <person name="Lipzen A."/>
            <person name="Meier-Kolthoff J.P."/>
            <person name="Ohm R.A."/>
            <person name="Otillar R.P."/>
            <person name="Pangilinan J."/>
            <person name="Peng Y."/>
            <person name="Rokas A."/>
            <person name="Rosa C.A."/>
            <person name="Scheuner C."/>
            <person name="Sibirny A.A."/>
            <person name="Slot J.C."/>
            <person name="Stielow J.B."/>
            <person name="Sun H."/>
            <person name="Kurtzman C.P."/>
            <person name="Blackwell M."/>
            <person name="Grigoriev I.V."/>
            <person name="Jeffries T.W."/>
        </authorList>
    </citation>
    <scope>NUCLEOTIDE SEQUENCE [LARGE SCALE GENOMIC DNA]</scope>
    <source>
        <strain evidence="13">NRRL Y-2460</strain>
    </source>
</reference>
<dbReference type="PANTHER" id="PTHR31737">
    <property type="entry name" value="PROTEIN TOS1"/>
    <property type="match status" value="1"/>
</dbReference>
<dbReference type="GO" id="GO:0042973">
    <property type="term" value="F:glucan endo-1,3-beta-D-glucosidase activity"/>
    <property type="evidence" value="ECO:0007669"/>
    <property type="project" value="UniProtKB-EC"/>
</dbReference>
<dbReference type="InterPro" id="IPR018807">
    <property type="entry name" value="YJL171C/Tos1_N"/>
</dbReference>
<sequence length="452" mass="47979">MKLSTSVLLTVLAGIKAVSATSCSYVSGNYYCDEVTNIVYEGIGYSGSYTDVTDMDETSCDCSTDTASFSGTLSPLDEELSVHFRGPLKLLQFGVYYPSDSSSSKKVKRDDSDDECTTTQHVHHAHKRAVSTEYIDVTATVLVDQYGNTITTAATSATSDVSDSSVTVVYSESSTEAITTSEPAYSTESSSTSTSSSSDSSSSSTSTSGWERVSYYEPGSTTNVTFMNNLGGVNGSGTWSTCFGNSLSYCNSDGTTAASEAVALDEVTIASDVEYIIFSGSECSDTSVGDCGYYRSDIPAYHGFAGASKMFVFEFLMPTESTVSDTTENYDMPAIWLLNAKIPRTTQYGTCSCWATGCGELDLFEILSAGEDKLISHLHDGEGDNGTSDGGGGSQDYFARPTSSTMKAAVIFYDSEVHITVVDNSTSFESTIDSDTVSDWLSESGTTVTISS</sequence>
<evidence type="ECO:0000256" key="2">
    <source>
        <dbReference type="ARBA" id="ARBA00006055"/>
    </source>
</evidence>
<feature type="domain" description="Cell wall protein YJL171C/Tos1 C-terminal" evidence="10">
    <location>
        <begin position="209"/>
        <end position="440"/>
    </location>
</feature>
<keyword evidence="13" id="KW-1185">Reference proteome</keyword>
<evidence type="ECO:0000256" key="9">
    <source>
        <dbReference type="SAM" id="SignalP"/>
    </source>
</evidence>
<feature type="domain" description="Cell wall protein YJL171C/Tos1 N-terminal" evidence="11">
    <location>
        <begin position="37"/>
        <end position="98"/>
    </location>
</feature>
<feature type="compositionally biased region" description="Low complexity" evidence="8">
    <location>
        <begin position="177"/>
        <end position="208"/>
    </location>
</feature>
<organism evidence="12 13">
    <name type="scientific">Pachysolen tannophilus NRRL Y-2460</name>
    <dbReference type="NCBI Taxonomy" id="669874"/>
    <lineage>
        <taxon>Eukaryota</taxon>
        <taxon>Fungi</taxon>
        <taxon>Dikarya</taxon>
        <taxon>Ascomycota</taxon>
        <taxon>Saccharomycotina</taxon>
        <taxon>Pichiomycetes</taxon>
        <taxon>Pachysolenaceae</taxon>
        <taxon>Pachysolen</taxon>
    </lineage>
</organism>
<evidence type="ECO:0000256" key="3">
    <source>
        <dbReference type="ARBA" id="ARBA00012780"/>
    </source>
</evidence>
<keyword evidence="5" id="KW-0378">Hydrolase</keyword>
<evidence type="ECO:0000256" key="1">
    <source>
        <dbReference type="ARBA" id="ARBA00000382"/>
    </source>
</evidence>
<dbReference type="OrthoDB" id="118256at2759"/>
<proteinExistence type="inferred from homology"/>
<keyword evidence="4 9" id="KW-0732">Signal</keyword>
<protein>
    <recommendedName>
        <fullName evidence="3">glucan endo-1,3-beta-D-glucosidase</fullName>
        <ecNumber evidence="3">3.2.1.39</ecNumber>
    </recommendedName>
</protein>
<evidence type="ECO:0000313" key="12">
    <source>
        <dbReference type="EMBL" id="ODV96342.1"/>
    </source>
</evidence>
<evidence type="ECO:0000256" key="6">
    <source>
        <dbReference type="ARBA" id="ARBA00023295"/>
    </source>
</evidence>
<keyword evidence="7" id="KW-0961">Cell wall biogenesis/degradation</keyword>
<comment type="similarity">
    <text evidence="2">Belongs to the PGA52 family.</text>
</comment>
<dbReference type="AlphaFoldDB" id="A0A1E4TX62"/>
<evidence type="ECO:0000313" key="13">
    <source>
        <dbReference type="Proteomes" id="UP000094236"/>
    </source>
</evidence>
<dbReference type="InterPro" id="IPR018805">
    <property type="entry name" value="YJL171C/Tos1_C"/>
</dbReference>
<feature type="region of interest" description="Disordered" evidence="8">
    <location>
        <begin position="177"/>
        <end position="212"/>
    </location>
</feature>
<keyword evidence="6" id="KW-0326">Glycosidase</keyword>
<evidence type="ECO:0000256" key="7">
    <source>
        <dbReference type="ARBA" id="ARBA00023316"/>
    </source>
</evidence>
<feature type="chain" id="PRO_5009163419" description="glucan endo-1,3-beta-D-glucosidase" evidence="9">
    <location>
        <begin position="21"/>
        <end position="452"/>
    </location>
</feature>
<name>A0A1E4TX62_PACTA</name>
<evidence type="ECO:0000259" key="10">
    <source>
        <dbReference type="Pfam" id="PF10287"/>
    </source>
</evidence>
<evidence type="ECO:0000256" key="4">
    <source>
        <dbReference type="ARBA" id="ARBA00022729"/>
    </source>
</evidence>
<evidence type="ECO:0000256" key="5">
    <source>
        <dbReference type="ARBA" id="ARBA00022801"/>
    </source>
</evidence>
<dbReference type="STRING" id="669874.A0A1E4TX62"/>
<evidence type="ECO:0000259" key="11">
    <source>
        <dbReference type="Pfam" id="PF10290"/>
    </source>
</evidence>
<dbReference type="Pfam" id="PF10290">
    <property type="entry name" value="YJL171C_Tos1_N"/>
    <property type="match status" value="1"/>
</dbReference>
<feature type="signal peptide" evidence="9">
    <location>
        <begin position="1"/>
        <end position="20"/>
    </location>
</feature>
<gene>
    <name evidence="12" type="ORF">PACTADRAFT_67771</name>
</gene>
<feature type="region of interest" description="Disordered" evidence="8">
    <location>
        <begin position="378"/>
        <end position="397"/>
    </location>
</feature>
<dbReference type="PANTHER" id="PTHR31737:SF2">
    <property type="entry name" value="PROTEIN TOS1"/>
    <property type="match status" value="1"/>
</dbReference>
<dbReference type="EC" id="3.2.1.39" evidence="3"/>
<dbReference type="GO" id="GO:0009277">
    <property type="term" value="C:fungal-type cell wall"/>
    <property type="evidence" value="ECO:0007669"/>
    <property type="project" value="EnsemblFungi"/>
</dbReference>
<accession>A0A1E4TX62</accession>
<dbReference type="Proteomes" id="UP000094236">
    <property type="component" value="Unassembled WGS sequence"/>
</dbReference>
<dbReference type="EMBL" id="KV454013">
    <property type="protein sequence ID" value="ODV96342.1"/>
    <property type="molecule type" value="Genomic_DNA"/>
</dbReference>